<evidence type="ECO:0000313" key="3">
    <source>
        <dbReference type="Proteomes" id="UP000824219"/>
    </source>
</evidence>
<accession>A0A9D3SG54</accession>
<dbReference type="Proteomes" id="UP000824219">
    <property type="component" value="Linkage Group LG22"/>
</dbReference>
<evidence type="ECO:0000313" key="2">
    <source>
        <dbReference type="EMBL" id="KAG7318363.1"/>
    </source>
</evidence>
<proteinExistence type="predicted"/>
<dbReference type="EMBL" id="JAHKSW010000022">
    <property type="protein sequence ID" value="KAG7318363.1"/>
    <property type="molecule type" value="Genomic_DNA"/>
</dbReference>
<reference evidence="2 3" key="1">
    <citation type="submission" date="2021-06" db="EMBL/GenBank/DDBJ databases">
        <title>Chromosome-level genome assembly of the red-tail catfish (Hemibagrus wyckioides).</title>
        <authorList>
            <person name="Shao F."/>
        </authorList>
    </citation>
    <scope>NUCLEOTIDE SEQUENCE [LARGE SCALE GENOMIC DNA]</scope>
    <source>
        <strain evidence="2">EC202008001</strain>
        <tissue evidence="2">Blood</tissue>
    </source>
</reference>
<feature type="compositionally biased region" description="Polar residues" evidence="1">
    <location>
        <begin position="71"/>
        <end position="82"/>
    </location>
</feature>
<organism evidence="2 3">
    <name type="scientific">Hemibagrus wyckioides</name>
    <dbReference type="NCBI Taxonomy" id="337641"/>
    <lineage>
        <taxon>Eukaryota</taxon>
        <taxon>Metazoa</taxon>
        <taxon>Chordata</taxon>
        <taxon>Craniata</taxon>
        <taxon>Vertebrata</taxon>
        <taxon>Euteleostomi</taxon>
        <taxon>Actinopterygii</taxon>
        <taxon>Neopterygii</taxon>
        <taxon>Teleostei</taxon>
        <taxon>Ostariophysi</taxon>
        <taxon>Siluriformes</taxon>
        <taxon>Bagridae</taxon>
        <taxon>Hemibagrus</taxon>
    </lineage>
</organism>
<gene>
    <name evidence="2" type="ORF">KOW79_018118</name>
</gene>
<keyword evidence="3" id="KW-1185">Reference proteome</keyword>
<evidence type="ECO:0000256" key="1">
    <source>
        <dbReference type="SAM" id="MobiDB-lite"/>
    </source>
</evidence>
<dbReference type="AlphaFoldDB" id="A0A9D3SG54"/>
<feature type="region of interest" description="Disordered" evidence="1">
    <location>
        <begin position="61"/>
        <end position="83"/>
    </location>
</feature>
<sequence>MIMGSRAGVAPPLTCASQLRALSLRVDGRPGQHVSRAAWDENLYVCPPGHFYWVPPQLSSSEQSARGLPEQGSTRNELSISGNFEPHAHRVDSLVKRRFAHRDRIRNVWKDIRREKARKYDHN</sequence>
<comment type="caution">
    <text evidence="2">The sequence shown here is derived from an EMBL/GenBank/DDBJ whole genome shotgun (WGS) entry which is preliminary data.</text>
</comment>
<name>A0A9D3SG54_9TELE</name>
<protein>
    <submittedName>
        <fullName evidence="2">Uncharacterized protein</fullName>
    </submittedName>
</protein>